<dbReference type="EMBL" id="PYSW02000052">
    <property type="protein sequence ID" value="KAG2373619.1"/>
    <property type="molecule type" value="Genomic_DNA"/>
</dbReference>
<evidence type="ECO:0000313" key="2">
    <source>
        <dbReference type="EMBL" id="KAG2373619.1"/>
    </source>
</evidence>
<evidence type="ECO:0000313" key="3">
    <source>
        <dbReference type="Proteomes" id="UP000816034"/>
    </source>
</evidence>
<dbReference type="GeneID" id="68104362"/>
<dbReference type="Proteomes" id="UP000816034">
    <property type="component" value="Unassembled WGS sequence"/>
</dbReference>
<evidence type="ECO:0000256" key="1">
    <source>
        <dbReference type="SAM" id="MobiDB-lite"/>
    </source>
</evidence>
<proteinExistence type="predicted"/>
<gene>
    <name evidence="2" type="ORF">C9374_011908</name>
</gene>
<organism evidence="2 3">
    <name type="scientific">Naegleria lovaniensis</name>
    <name type="common">Amoeba</name>
    <dbReference type="NCBI Taxonomy" id="51637"/>
    <lineage>
        <taxon>Eukaryota</taxon>
        <taxon>Discoba</taxon>
        <taxon>Heterolobosea</taxon>
        <taxon>Tetramitia</taxon>
        <taxon>Eutetramitia</taxon>
        <taxon>Vahlkampfiidae</taxon>
        <taxon>Naegleria</taxon>
    </lineage>
</organism>
<sequence>MSLTNHDDDPNNNESTPFLSRNHHPSAATHPPTNRSDLNGSTSPSETHDIFVNALYSRLGPCLENNYNATPFNSHIVSHGWVNKTMTSSSSQHIGISMETIKKTCLQVIEQQRTNLNQFNSTNGLMTIKATYQLQNVHIHVLEHHYNNRFFFYLCIAHSNVPVRVCFGLLERCKNEMSPSS</sequence>
<dbReference type="SUPFAM" id="SSF64356">
    <property type="entry name" value="SNARE-like"/>
    <property type="match status" value="1"/>
</dbReference>
<dbReference type="Gene3D" id="3.30.450.50">
    <property type="entry name" value="Longin domain"/>
    <property type="match status" value="1"/>
</dbReference>
<dbReference type="RefSeq" id="XP_044542793.1">
    <property type="nucleotide sequence ID" value="XM_044687615.1"/>
</dbReference>
<feature type="region of interest" description="Disordered" evidence="1">
    <location>
        <begin position="1"/>
        <end position="45"/>
    </location>
</feature>
<keyword evidence="3" id="KW-1185">Reference proteome</keyword>
<name>A0AA88GFG0_NAELO</name>
<protein>
    <submittedName>
        <fullName evidence="2">Uncharacterized protein</fullName>
    </submittedName>
</protein>
<dbReference type="InterPro" id="IPR011012">
    <property type="entry name" value="Longin-like_dom_sf"/>
</dbReference>
<comment type="caution">
    <text evidence="2">The sequence shown here is derived from an EMBL/GenBank/DDBJ whole genome shotgun (WGS) entry which is preliminary data.</text>
</comment>
<reference evidence="2 3" key="1">
    <citation type="journal article" date="2018" name="BMC Genomics">
        <title>The genome of Naegleria lovaniensis, the basis for a comparative approach to unravel pathogenicity factors of the human pathogenic amoeba N. fowleri.</title>
        <authorList>
            <person name="Liechti N."/>
            <person name="Schurch N."/>
            <person name="Bruggmann R."/>
            <person name="Wittwer M."/>
        </authorList>
    </citation>
    <scope>NUCLEOTIDE SEQUENCE [LARGE SCALE GENOMIC DNA]</scope>
    <source>
        <strain evidence="2 3">ATCC 30569</strain>
    </source>
</reference>
<dbReference type="AlphaFoldDB" id="A0AA88GFG0"/>
<feature type="compositionally biased region" description="Polar residues" evidence="1">
    <location>
        <begin position="31"/>
        <end position="45"/>
    </location>
</feature>
<accession>A0AA88GFG0</accession>